<accession>A0A072PTN7</accession>
<evidence type="ECO:0000259" key="3">
    <source>
        <dbReference type="Pfam" id="PF13257"/>
    </source>
</evidence>
<dbReference type="Proteomes" id="UP000027920">
    <property type="component" value="Unassembled WGS sequence"/>
</dbReference>
<keyword evidence="5" id="KW-1185">Reference proteome</keyword>
<dbReference type="EMBL" id="AMGV01000001">
    <property type="protein sequence ID" value="KEF63469.1"/>
    <property type="molecule type" value="Genomic_DNA"/>
</dbReference>
<feature type="compositionally biased region" description="Basic and acidic residues" evidence="2">
    <location>
        <begin position="492"/>
        <end position="504"/>
    </location>
</feature>
<sequence length="513" mass="56338">MATKPRPISLQLDPPVNSLASPDNEPTTSTSPAGDDSTKTTASARRHAKGLSLNFPILLPTTGSSSQFSVSPTTASALATPIGSTRSSPHTRAVPFRVSDTIVEVPSNGKARGSADFLTLLAAQERKVLELKEELHKAQVDLLGLKKQWASYEANKKKEEVKHVKKLQPLVLDEVTTSDIPEEEIDEERRRKKALVERSLNNTNNPDVNSGTSNLGRRGSKRVFEGRHTRTLSLLSPTSTKPYQIKTSIEADEVQTKSPTSLDREDPVIGSSLSRMATLDGLISADPLQFGFGKTYKDLAAHRRSLPPVPTDLLVRQGRQVYDGVREGLWTFFEDIRQATVGEEGVSGTAAQQRPQRATQRKPTKKSSDKSQRAKANNSASRDSELAAKEPSFWNEFGIDTPHKSATTPPAKVDKINGHVQSKRSTDSSSPPSLLPDSNDEEVEDAWDAWDSPESTREHIPESGKKGSNESLPRPEIQKLTPSKLTRTVSDLMREWDSGEHEQVDETWSALHP</sequence>
<feature type="compositionally biased region" description="Acidic residues" evidence="2">
    <location>
        <begin position="438"/>
        <end position="448"/>
    </location>
</feature>
<dbReference type="HOGENOM" id="CLU_016967_3_0_1"/>
<keyword evidence="1" id="KW-0175">Coiled coil</keyword>
<organism evidence="4 5">
    <name type="scientific">Exophiala aquamarina CBS 119918</name>
    <dbReference type="NCBI Taxonomy" id="1182545"/>
    <lineage>
        <taxon>Eukaryota</taxon>
        <taxon>Fungi</taxon>
        <taxon>Dikarya</taxon>
        <taxon>Ascomycota</taxon>
        <taxon>Pezizomycotina</taxon>
        <taxon>Eurotiomycetes</taxon>
        <taxon>Chaetothyriomycetidae</taxon>
        <taxon>Chaetothyriales</taxon>
        <taxon>Herpotrichiellaceae</taxon>
        <taxon>Exophiala</taxon>
    </lineage>
</organism>
<reference evidence="4 5" key="1">
    <citation type="submission" date="2013-03" db="EMBL/GenBank/DDBJ databases">
        <title>The Genome Sequence of Exophiala aquamarina CBS 119918.</title>
        <authorList>
            <consortium name="The Broad Institute Genomics Platform"/>
            <person name="Cuomo C."/>
            <person name="de Hoog S."/>
            <person name="Gorbushina A."/>
            <person name="Walker B."/>
            <person name="Young S.K."/>
            <person name="Zeng Q."/>
            <person name="Gargeya S."/>
            <person name="Fitzgerald M."/>
            <person name="Haas B."/>
            <person name="Abouelleil A."/>
            <person name="Allen A.W."/>
            <person name="Alvarado L."/>
            <person name="Arachchi H.M."/>
            <person name="Berlin A.M."/>
            <person name="Chapman S.B."/>
            <person name="Gainer-Dewar J."/>
            <person name="Goldberg J."/>
            <person name="Griggs A."/>
            <person name="Gujja S."/>
            <person name="Hansen M."/>
            <person name="Howarth C."/>
            <person name="Imamovic A."/>
            <person name="Ireland A."/>
            <person name="Larimer J."/>
            <person name="McCowan C."/>
            <person name="Murphy C."/>
            <person name="Pearson M."/>
            <person name="Poon T.W."/>
            <person name="Priest M."/>
            <person name="Roberts A."/>
            <person name="Saif S."/>
            <person name="Shea T."/>
            <person name="Sisk P."/>
            <person name="Sykes S."/>
            <person name="Wortman J."/>
            <person name="Nusbaum C."/>
            <person name="Birren B."/>
        </authorList>
    </citation>
    <scope>NUCLEOTIDE SEQUENCE [LARGE SCALE GENOMIC DNA]</scope>
    <source>
        <strain evidence="4 5">CBS 119918</strain>
    </source>
</reference>
<protein>
    <recommendedName>
        <fullName evidence="3">DUF4048 domain-containing protein</fullName>
    </recommendedName>
</protein>
<feature type="compositionally biased region" description="Basic and acidic residues" evidence="2">
    <location>
        <begin position="454"/>
        <end position="468"/>
    </location>
</feature>
<feature type="compositionally biased region" description="Polar residues" evidence="2">
    <location>
        <begin position="18"/>
        <end position="32"/>
    </location>
</feature>
<evidence type="ECO:0000256" key="2">
    <source>
        <dbReference type="SAM" id="MobiDB-lite"/>
    </source>
</evidence>
<feature type="domain" description="DUF4048" evidence="3">
    <location>
        <begin position="228"/>
        <end position="464"/>
    </location>
</feature>
<dbReference type="InterPro" id="IPR025122">
    <property type="entry name" value="DUF4048"/>
</dbReference>
<dbReference type="AlphaFoldDB" id="A0A072PTN7"/>
<evidence type="ECO:0000256" key="1">
    <source>
        <dbReference type="SAM" id="Coils"/>
    </source>
</evidence>
<proteinExistence type="predicted"/>
<dbReference type="RefSeq" id="XP_013266059.1">
    <property type="nucleotide sequence ID" value="XM_013410605.1"/>
</dbReference>
<feature type="region of interest" description="Disordered" evidence="2">
    <location>
        <begin position="197"/>
        <end position="219"/>
    </location>
</feature>
<dbReference type="OrthoDB" id="4097086at2759"/>
<evidence type="ECO:0000313" key="4">
    <source>
        <dbReference type="EMBL" id="KEF63469.1"/>
    </source>
</evidence>
<feature type="compositionally biased region" description="Low complexity" evidence="2">
    <location>
        <begin position="349"/>
        <end position="358"/>
    </location>
</feature>
<name>A0A072PTN7_9EURO</name>
<evidence type="ECO:0000313" key="5">
    <source>
        <dbReference type="Proteomes" id="UP000027920"/>
    </source>
</evidence>
<feature type="coiled-coil region" evidence="1">
    <location>
        <begin position="121"/>
        <end position="148"/>
    </location>
</feature>
<feature type="region of interest" description="Disordered" evidence="2">
    <location>
        <begin position="344"/>
        <end position="513"/>
    </location>
</feature>
<gene>
    <name evidence="4" type="ORF">A1O9_01447</name>
</gene>
<dbReference type="Pfam" id="PF13257">
    <property type="entry name" value="DUF4048"/>
    <property type="match status" value="1"/>
</dbReference>
<feature type="compositionally biased region" description="Low complexity" evidence="2">
    <location>
        <begin position="427"/>
        <end position="437"/>
    </location>
</feature>
<comment type="caution">
    <text evidence="4">The sequence shown here is derived from an EMBL/GenBank/DDBJ whole genome shotgun (WGS) entry which is preliminary data.</text>
</comment>
<feature type="compositionally biased region" description="Polar residues" evidence="2">
    <location>
        <begin position="480"/>
        <end position="489"/>
    </location>
</feature>
<dbReference type="GeneID" id="25276393"/>
<feature type="region of interest" description="Disordered" evidence="2">
    <location>
        <begin position="1"/>
        <end position="46"/>
    </location>
</feature>
<feature type="compositionally biased region" description="Polar residues" evidence="2">
    <location>
        <begin position="199"/>
        <end position="215"/>
    </location>
</feature>
<dbReference type="VEuPathDB" id="FungiDB:A1O9_01447"/>